<accession>A0AA36H455</accession>
<feature type="domain" description="EGF-like" evidence="3">
    <location>
        <begin position="288"/>
        <end position="330"/>
    </location>
</feature>
<keyword evidence="2" id="KW-0732">Signal</keyword>
<feature type="signal peptide" evidence="2">
    <location>
        <begin position="1"/>
        <end position="22"/>
    </location>
</feature>
<evidence type="ECO:0000313" key="4">
    <source>
        <dbReference type="EMBL" id="CAJ0603420.1"/>
    </source>
</evidence>
<comment type="caution">
    <text evidence="4">The sequence shown here is derived from an EMBL/GenBank/DDBJ whole genome shotgun (WGS) entry which is preliminary data.</text>
</comment>
<evidence type="ECO:0000259" key="3">
    <source>
        <dbReference type="PROSITE" id="PS50026"/>
    </source>
</evidence>
<dbReference type="PROSITE" id="PS01186">
    <property type="entry name" value="EGF_2"/>
    <property type="match status" value="1"/>
</dbReference>
<keyword evidence="5" id="KW-1185">Reference proteome</keyword>
<dbReference type="AlphaFoldDB" id="A0AA36H455"/>
<evidence type="ECO:0000313" key="5">
    <source>
        <dbReference type="Proteomes" id="UP001176961"/>
    </source>
</evidence>
<feature type="disulfide bond" evidence="1">
    <location>
        <begin position="298"/>
        <end position="315"/>
    </location>
</feature>
<dbReference type="PROSITE" id="PS50026">
    <property type="entry name" value="EGF_3"/>
    <property type="match status" value="1"/>
</dbReference>
<keyword evidence="1" id="KW-1015">Disulfide bond</keyword>
<evidence type="ECO:0000256" key="2">
    <source>
        <dbReference type="SAM" id="SignalP"/>
    </source>
</evidence>
<keyword evidence="1" id="KW-0245">EGF-like domain</keyword>
<dbReference type="EMBL" id="CATQJL010000305">
    <property type="protein sequence ID" value="CAJ0603420.1"/>
    <property type="molecule type" value="Genomic_DNA"/>
</dbReference>
<organism evidence="4 5">
    <name type="scientific">Cylicocyclus nassatus</name>
    <name type="common">Nematode worm</name>
    <dbReference type="NCBI Taxonomy" id="53992"/>
    <lineage>
        <taxon>Eukaryota</taxon>
        <taxon>Metazoa</taxon>
        <taxon>Ecdysozoa</taxon>
        <taxon>Nematoda</taxon>
        <taxon>Chromadorea</taxon>
        <taxon>Rhabditida</taxon>
        <taxon>Rhabditina</taxon>
        <taxon>Rhabditomorpha</taxon>
        <taxon>Strongyloidea</taxon>
        <taxon>Strongylidae</taxon>
        <taxon>Cylicocyclus</taxon>
    </lineage>
</organism>
<proteinExistence type="predicted"/>
<dbReference type="Proteomes" id="UP001176961">
    <property type="component" value="Unassembled WGS sequence"/>
</dbReference>
<name>A0AA36H455_CYLNA</name>
<gene>
    <name evidence="4" type="ORF">CYNAS_LOCUS15403</name>
</gene>
<feature type="chain" id="PRO_5041228174" description="EGF-like domain-containing protein" evidence="2">
    <location>
        <begin position="23"/>
        <end position="373"/>
    </location>
</feature>
<dbReference type="InterPro" id="IPR000742">
    <property type="entry name" value="EGF"/>
</dbReference>
<sequence>MIPTETAVLLGCLLLLESSAMCEETEGISTFDDLLADRFDGEFEQMSEQSQKELLHKIGVIALYYRIYKQLLPLPGDELGYMYRFPEPVSALDMKLVKSCEVSLKSCVSEILATIQKAHPWIYPTKSHRKPDTELSTAVLKDIISDNLLSTEITATQILCFLTMRKNSAFSEVPFCRFDLEDNKRHKRIWPAHVIQKSAQFIDEYYGEPYQCARKSFCPDPCCHGVPSSSLLFSSWKCGLNKCFHRERCRIEASFNDDFASIRMNKWNTTCPCGKGLSYRPDVESCVHSDLCSEFQRCPAAFDCINTISDPGYKCICQLGYIKDELGRCVPINMSSSAWHGFAFSEKHPQSSIKGQIRLISILLITFNVIMVH</sequence>
<evidence type="ECO:0000256" key="1">
    <source>
        <dbReference type="PROSITE-ProRule" id="PRU00076"/>
    </source>
</evidence>
<protein>
    <recommendedName>
        <fullName evidence="3">EGF-like domain-containing protein</fullName>
    </recommendedName>
</protein>
<reference evidence="4" key="1">
    <citation type="submission" date="2023-07" db="EMBL/GenBank/DDBJ databases">
        <authorList>
            <consortium name="CYATHOMIX"/>
        </authorList>
    </citation>
    <scope>NUCLEOTIDE SEQUENCE</scope>
    <source>
        <strain evidence="4">N/A</strain>
    </source>
</reference>
<comment type="caution">
    <text evidence="1">Lacks conserved residue(s) required for the propagation of feature annotation.</text>
</comment>